<feature type="coiled-coil region" evidence="1">
    <location>
        <begin position="398"/>
        <end position="428"/>
    </location>
</feature>
<evidence type="ECO:0000313" key="4">
    <source>
        <dbReference type="Proteomes" id="UP001190700"/>
    </source>
</evidence>
<protein>
    <submittedName>
        <fullName evidence="3">Uncharacterized protein</fullName>
    </submittedName>
</protein>
<feature type="compositionally biased region" description="Polar residues" evidence="2">
    <location>
        <begin position="552"/>
        <end position="563"/>
    </location>
</feature>
<proteinExistence type="predicted"/>
<name>A0AAE0C2H7_9CHLO</name>
<dbReference type="EMBL" id="LGRX02029103">
    <property type="protein sequence ID" value="KAK3247276.1"/>
    <property type="molecule type" value="Genomic_DNA"/>
</dbReference>
<reference evidence="3 4" key="1">
    <citation type="journal article" date="2015" name="Genome Biol. Evol.">
        <title>Comparative Genomics of a Bacterivorous Green Alga Reveals Evolutionary Causalities and Consequences of Phago-Mixotrophic Mode of Nutrition.</title>
        <authorList>
            <person name="Burns J.A."/>
            <person name="Paasch A."/>
            <person name="Narechania A."/>
            <person name="Kim E."/>
        </authorList>
    </citation>
    <scope>NUCLEOTIDE SEQUENCE [LARGE SCALE GENOMIC DNA]</scope>
    <source>
        <strain evidence="3 4">PLY_AMNH</strain>
    </source>
</reference>
<dbReference type="AlphaFoldDB" id="A0AAE0C2H7"/>
<keyword evidence="1" id="KW-0175">Coiled coil</keyword>
<dbReference type="Proteomes" id="UP001190700">
    <property type="component" value="Unassembled WGS sequence"/>
</dbReference>
<feature type="coiled-coil region" evidence="1">
    <location>
        <begin position="94"/>
        <end position="121"/>
    </location>
</feature>
<accession>A0AAE0C2H7</accession>
<feature type="region of interest" description="Disordered" evidence="2">
    <location>
        <begin position="511"/>
        <end position="631"/>
    </location>
</feature>
<comment type="caution">
    <text evidence="3">The sequence shown here is derived from an EMBL/GenBank/DDBJ whole genome shotgun (WGS) entry which is preliminary data.</text>
</comment>
<feature type="compositionally biased region" description="Basic and acidic residues" evidence="2">
    <location>
        <begin position="539"/>
        <end position="550"/>
    </location>
</feature>
<evidence type="ECO:0000256" key="1">
    <source>
        <dbReference type="SAM" id="Coils"/>
    </source>
</evidence>
<keyword evidence="4" id="KW-1185">Reference proteome</keyword>
<feature type="compositionally biased region" description="Polar residues" evidence="2">
    <location>
        <begin position="622"/>
        <end position="631"/>
    </location>
</feature>
<evidence type="ECO:0000256" key="2">
    <source>
        <dbReference type="SAM" id="MobiDB-lite"/>
    </source>
</evidence>
<feature type="region of interest" description="Disordered" evidence="2">
    <location>
        <begin position="322"/>
        <end position="356"/>
    </location>
</feature>
<evidence type="ECO:0000313" key="3">
    <source>
        <dbReference type="EMBL" id="KAK3247276.1"/>
    </source>
</evidence>
<sequence>MADVLPLPESICLSKLGNDASWEEIGPMICRAIDSLAAYVQDHAQHMRKCHQSMEGDVEGVVKSVRALEKDAMKADAPDWADVDKVVMAVGRNQRELQKAVKSFEEERDDLRRNLRADLEEHLSSISQIQLVQEAAQPKTQQMARLHTGPPPDSLERRLEALESQLCVRCDRRIDELEVRLCTNTERRLEILEGAIYDNVQLLEDKLQAGALDHAANIQKALKGKLDASRGQSLERKVARTEEHASTAGERVTLMEEKVAEIDQGLERTRSAILEDAQKLQQGLRTMQVELGSLRRSIFGDRPAEPGTPALPWGRTDHPQATTTGKDLNQGAGPHRGHLSGIGHGLSTRNLKGPEREVEDSLSMIPLSGRMDQFTEGLELMQEALHILDSHKVDEDAVVQLKGQITELENVQQELKQKQDDLLQSTYQRVDVHAGAISKLSSAIAANMKDRPTSAAVKGMLATPLLDVEKRIKDIEVALFSSPGKTAHAHMYRSPIRSNVVRRLDNPGSCPGEFGSADRRTLNSPGSHPGSLGSARNWDSFRSHPEDDRNAGASQSRTPGSSSEDSDSVHNGMGKRVDSPAGQPCSPAGSDRDSQLESSSHNPGDLSADDRDCITPRAPVQAVSTENVPGI</sequence>
<gene>
    <name evidence="3" type="ORF">CYMTET_43219</name>
</gene>
<organism evidence="3 4">
    <name type="scientific">Cymbomonas tetramitiformis</name>
    <dbReference type="NCBI Taxonomy" id="36881"/>
    <lineage>
        <taxon>Eukaryota</taxon>
        <taxon>Viridiplantae</taxon>
        <taxon>Chlorophyta</taxon>
        <taxon>Pyramimonadophyceae</taxon>
        <taxon>Pyramimonadales</taxon>
        <taxon>Pyramimonadaceae</taxon>
        <taxon>Cymbomonas</taxon>
    </lineage>
</organism>